<evidence type="ECO:0000313" key="2">
    <source>
        <dbReference type="EMBL" id="CAI3612743.1"/>
    </source>
</evidence>
<proteinExistence type="predicted"/>
<protein>
    <submittedName>
        <fullName evidence="1">Uncharacterized protein</fullName>
    </submittedName>
</protein>
<reference evidence="2" key="2">
    <citation type="submission" date="2022-10" db="EMBL/GenBank/DDBJ databases">
        <authorList>
            <person name="Aires J."/>
            <person name="Mesa V."/>
        </authorList>
    </citation>
    <scope>NUCLEOTIDE SEQUENCE</scope>
    <source>
        <strain evidence="2">Clostridium neonatale JD116</strain>
    </source>
</reference>
<dbReference type="Proteomes" id="UP001189143">
    <property type="component" value="Unassembled WGS sequence"/>
</dbReference>
<organism evidence="1 3">
    <name type="scientific">Clostridium neonatale</name>
    <dbReference type="NCBI Taxonomy" id="137838"/>
    <lineage>
        <taxon>Bacteria</taxon>
        <taxon>Bacillati</taxon>
        <taxon>Bacillota</taxon>
        <taxon>Clostridia</taxon>
        <taxon>Eubacteriales</taxon>
        <taxon>Clostridiaceae</taxon>
        <taxon>Clostridium</taxon>
    </lineage>
</organism>
<dbReference type="AlphaFoldDB" id="A0AA86MSI4"/>
<dbReference type="Proteomes" id="UP000789738">
    <property type="component" value="Unassembled WGS sequence"/>
</dbReference>
<evidence type="ECO:0000313" key="1">
    <source>
        <dbReference type="EMBL" id="CAG9707195.1"/>
    </source>
</evidence>
<evidence type="ECO:0000313" key="3">
    <source>
        <dbReference type="Proteomes" id="UP000789738"/>
    </source>
</evidence>
<comment type="caution">
    <text evidence="1">The sequence shown here is derived from an EMBL/GenBank/DDBJ whole genome shotgun (WGS) entry which is preliminary data.</text>
</comment>
<reference evidence="1" key="1">
    <citation type="submission" date="2021-10" db="EMBL/GenBank/DDBJ databases">
        <authorList>
            <person name="Mesa V."/>
        </authorList>
    </citation>
    <scope>NUCLEOTIDE SEQUENCE</scope>
    <source>
        <strain evidence="1">CC3_PB</strain>
    </source>
</reference>
<gene>
    <name evidence="2" type="ORF">CNEO2_370047</name>
    <name evidence="1" type="ORF">CNEO_42891</name>
</gene>
<sequence length="41" mass="4959">MKCGIVMKCALIEMSSHKRKWENTIFKVFTYTIWLYGFKIL</sequence>
<name>A0AA86MSI4_9CLOT</name>
<dbReference type="EMBL" id="CAMTCP010000234">
    <property type="protein sequence ID" value="CAI3612743.1"/>
    <property type="molecule type" value="Genomic_DNA"/>
</dbReference>
<accession>A0AA86MSI4</accession>
<dbReference type="EMBL" id="CAKJVE010000004">
    <property type="protein sequence ID" value="CAG9707195.1"/>
    <property type="molecule type" value="Genomic_DNA"/>
</dbReference>